<protein>
    <submittedName>
        <fullName evidence="3">Uncharacterized protein</fullName>
    </submittedName>
</protein>
<keyword evidence="2" id="KW-0812">Transmembrane</keyword>
<keyword evidence="4" id="KW-1185">Reference proteome</keyword>
<dbReference type="Proteomes" id="UP000181951">
    <property type="component" value="Unassembled WGS sequence"/>
</dbReference>
<sequence length="116" mass="12561">MPWIDRYVKADGTSVRGHWRSAAGSGTAVLVFGVLLFVAAGNHGQASADPGHTGPAPARTVHYPITFPPAKGHPHHTAPRPTASYPIKFPDAPRMRPRPHSTVSYPIRFPSPRRGR</sequence>
<dbReference type="STRING" id="310780.SAMN05216267_105918"/>
<feature type="region of interest" description="Disordered" evidence="1">
    <location>
        <begin position="44"/>
        <end position="116"/>
    </location>
</feature>
<keyword evidence="2" id="KW-0472">Membrane</keyword>
<dbReference type="EMBL" id="FODD01000059">
    <property type="protein sequence ID" value="SEO94735.1"/>
    <property type="molecule type" value="Genomic_DNA"/>
</dbReference>
<evidence type="ECO:0000256" key="2">
    <source>
        <dbReference type="SAM" id="Phobius"/>
    </source>
</evidence>
<evidence type="ECO:0000256" key="1">
    <source>
        <dbReference type="SAM" id="MobiDB-lite"/>
    </source>
</evidence>
<feature type="transmembrane region" description="Helical" evidence="2">
    <location>
        <begin position="21"/>
        <end position="40"/>
    </location>
</feature>
<evidence type="ECO:0000313" key="3">
    <source>
        <dbReference type="EMBL" id="SEO94735.1"/>
    </source>
</evidence>
<dbReference type="AlphaFoldDB" id="A0A1H8TV65"/>
<gene>
    <name evidence="3" type="ORF">SAMN05216267_105918</name>
</gene>
<evidence type="ECO:0000313" key="4">
    <source>
        <dbReference type="Proteomes" id="UP000181951"/>
    </source>
</evidence>
<name>A0A1H8TV65_9ACTN</name>
<dbReference type="OrthoDB" id="4247956at2"/>
<reference evidence="3 4" key="1">
    <citation type="submission" date="2016-10" db="EMBL/GenBank/DDBJ databases">
        <authorList>
            <person name="de Groot N.N."/>
        </authorList>
    </citation>
    <scope>NUCLEOTIDE SEQUENCE [LARGE SCALE GENOMIC DNA]</scope>
    <source>
        <strain evidence="3 4">CGMCC 4.2026</strain>
    </source>
</reference>
<proteinExistence type="predicted"/>
<accession>A0A1H8TV65</accession>
<organism evidence="3 4">
    <name type="scientific">Actinacidiphila rubida</name>
    <dbReference type="NCBI Taxonomy" id="310780"/>
    <lineage>
        <taxon>Bacteria</taxon>
        <taxon>Bacillati</taxon>
        <taxon>Actinomycetota</taxon>
        <taxon>Actinomycetes</taxon>
        <taxon>Kitasatosporales</taxon>
        <taxon>Streptomycetaceae</taxon>
        <taxon>Actinacidiphila</taxon>
    </lineage>
</organism>
<keyword evidence="2" id="KW-1133">Transmembrane helix</keyword>